<dbReference type="Gramene" id="Os10t0519500-01">
    <property type="protein sequence ID" value="Os10t0519500-01"/>
    <property type="gene ID" value="Os10g0519500"/>
</dbReference>
<proteinExistence type="predicted"/>
<feature type="region of interest" description="Disordered" evidence="1">
    <location>
        <begin position="62"/>
        <end position="114"/>
    </location>
</feature>
<evidence type="ECO:0000313" key="3">
    <source>
        <dbReference type="Proteomes" id="UP000000763"/>
    </source>
</evidence>
<name>Q0IWC2_ORYSJ</name>
<feature type="compositionally biased region" description="Low complexity" evidence="1">
    <location>
        <begin position="76"/>
        <end position="92"/>
    </location>
</feature>
<dbReference type="Proteomes" id="UP000000763">
    <property type="component" value="Chromosome 10"/>
</dbReference>
<reference evidence="2 3" key="1">
    <citation type="journal article" date="2005" name="Nature">
        <title>The map-based sequence of the rice genome.</title>
        <authorList>
            <consortium name="International rice genome sequencing project (IRGSP)"/>
            <person name="Matsumoto T."/>
            <person name="Wu J."/>
            <person name="Kanamori H."/>
            <person name="Katayose Y."/>
            <person name="Fujisawa M."/>
            <person name="Namiki N."/>
            <person name="Mizuno H."/>
            <person name="Yamamoto K."/>
            <person name="Antonio B.A."/>
            <person name="Baba T."/>
            <person name="Sakata K."/>
            <person name="Nagamura Y."/>
            <person name="Aoki H."/>
            <person name="Arikawa K."/>
            <person name="Arita K."/>
            <person name="Bito T."/>
            <person name="Chiden Y."/>
            <person name="Fujitsuka N."/>
            <person name="Fukunaka R."/>
            <person name="Hamada M."/>
            <person name="Harada C."/>
            <person name="Hayashi A."/>
            <person name="Hijishita S."/>
            <person name="Honda M."/>
            <person name="Hosokawa S."/>
            <person name="Ichikawa Y."/>
            <person name="Idonuma A."/>
            <person name="Iijima M."/>
            <person name="Ikeda M."/>
            <person name="Ikeno M."/>
            <person name="Ito K."/>
            <person name="Ito S."/>
            <person name="Ito T."/>
            <person name="Ito Y."/>
            <person name="Ito Y."/>
            <person name="Iwabuchi A."/>
            <person name="Kamiya K."/>
            <person name="Karasawa W."/>
            <person name="Kurita K."/>
            <person name="Katagiri S."/>
            <person name="Kikuta A."/>
            <person name="Kobayashi H."/>
            <person name="Kobayashi N."/>
            <person name="Machita K."/>
            <person name="Maehara T."/>
            <person name="Masukawa M."/>
            <person name="Mizubayashi T."/>
            <person name="Mukai Y."/>
            <person name="Nagasaki H."/>
            <person name="Nagata Y."/>
            <person name="Naito S."/>
            <person name="Nakashima M."/>
            <person name="Nakama Y."/>
            <person name="Nakamichi Y."/>
            <person name="Nakamura M."/>
            <person name="Meguro A."/>
            <person name="Negishi M."/>
            <person name="Ohta I."/>
            <person name="Ohta T."/>
            <person name="Okamoto M."/>
            <person name="Ono N."/>
            <person name="Saji S."/>
            <person name="Sakaguchi M."/>
            <person name="Sakai K."/>
            <person name="Shibata M."/>
            <person name="Shimokawa T."/>
            <person name="Song J."/>
            <person name="Takazaki Y."/>
            <person name="Terasawa K."/>
            <person name="Tsugane M."/>
            <person name="Tsuji K."/>
            <person name="Ueda S."/>
            <person name="Waki K."/>
            <person name="Yamagata H."/>
            <person name="Yamamoto M."/>
            <person name="Yamamoto S."/>
            <person name="Yamane H."/>
            <person name="Yoshiki S."/>
            <person name="Yoshihara R."/>
            <person name="Yukawa K."/>
            <person name="Zhong H."/>
            <person name="Yano M."/>
            <person name="Yuan Q."/>
            <person name="Ouyang S."/>
            <person name="Liu J."/>
            <person name="Jones K.M."/>
            <person name="Gansberger K."/>
            <person name="Moffat K."/>
            <person name="Hill J."/>
            <person name="Bera J."/>
            <person name="Fadrosh D."/>
            <person name="Jin S."/>
            <person name="Johri S."/>
            <person name="Kim M."/>
            <person name="Overton L."/>
            <person name="Reardon M."/>
            <person name="Tsitrin T."/>
            <person name="Vuong H."/>
            <person name="Weaver B."/>
            <person name="Ciecko A."/>
            <person name="Tallon L."/>
            <person name="Jackson J."/>
            <person name="Pai G."/>
            <person name="Aken S.V."/>
            <person name="Utterback T."/>
            <person name="Reidmuller S."/>
            <person name="Feldblyum T."/>
            <person name="Hsiao J."/>
            <person name="Zismann V."/>
            <person name="Iobst S."/>
            <person name="de Vazeille A.R."/>
            <person name="Buell C.R."/>
            <person name="Ying K."/>
            <person name="Li Y."/>
            <person name="Lu T."/>
            <person name="Huang Y."/>
            <person name="Zhao Q."/>
            <person name="Feng Q."/>
            <person name="Zhang L."/>
            <person name="Zhu J."/>
            <person name="Weng Q."/>
            <person name="Mu J."/>
            <person name="Lu Y."/>
            <person name="Fan D."/>
            <person name="Liu Y."/>
            <person name="Guan J."/>
            <person name="Zhang Y."/>
            <person name="Yu S."/>
            <person name="Liu X."/>
            <person name="Zhang Y."/>
            <person name="Hong G."/>
            <person name="Han B."/>
            <person name="Choisne N."/>
            <person name="Demange N."/>
            <person name="Orjeda G."/>
            <person name="Samain S."/>
            <person name="Cattolico L."/>
            <person name="Pelletier E."/>
            <person name="Couloux A."/>
            <person name="Segurens B."/>
            <person name="Wincker P."/>
            <person name="D'Hont A."/>
            <person name="Scarpelli C."/>
            <person name="Weissenbach J."/>
            <person name="Salanoubat M."/>
            <person name="Quetier F."/>
            <person name="Yu Y."/>
            <person name="Kim H.R."/>
            <person name="Rambo T."/>
            <person name="Currie J."/>
            <person name="Collura K."/>
            <person name="Luo M."/>
            <person name="Yang T."/>
            <person name="Ammiraju J.S.S."/>
            <person name="Engler F."/>
            <person name="Soderlund C."/>
            <person name="Wing R.A."/>
            <person name="Palmer L.E."/>
            <person name="de la Bastide M."/>
            <person name="Spiegel L."/>
            <person name="Nascimento L."/>
            <person name="Zutavern T."/>
            <person name="O'Shaughnessy A."/>
            <person name="Dike S."/>
            <person name="Dedhia N."/>
            <person name="Preston R."/>
            <person name="Balija V."/>
            <person name="McCombie W.R."/>
            <person name="Chow T."/>
            <person name="Chen H."/>
            <person name="Chung M."/>
            <person name="Chen C."/>
            <person name="Shaw J."/>
            <person name="Wu H."/>
            <person name="Hsiao K."/>
            <person name="Chao Y."/>
            <person name="Chu M."/>
            <person name="Cheng C."/>
            <person name="Hour A."/>
            <person name="Lee P."/>
            <person name="Lin S."/>
            <person name="Lin Y."/>
            <person name="Liou J."/>
            <person name="Liu S."/>
            <person name="Hsing Y."/>
            <person name="Raghuvanshi S."/>
            <person name="Mohanty A."/>
            <person name="Bharti A.K."/>
            <person name="Gaur A."/>
            <person name="Gupta V."/>
            <person name="Kumar D."/>
            <person name="Ravi V."/>
            <person name="Vij S."/>
            <person name="Kapur A."/>
            <person name="Khurana P."/>
            <person name="Khurana P."/>
            <person name="Khurana J.P."/>
            <person name="Tyagi A.K."/>
            <person name="Gaikwad K."/>
            <person name="Singh A."/>
            <person name="Dalal V."/>
            <person name="Srivastava S."/>
            <person name="Dixit A."/>
            <person name="Pal A.K."/>
            <person name="Ghazi I.A."/>
            <person name="Yadav M."/>
            <person name="Pandit A."/>
            <person name="Bhargava A."/>
            <person name="Sureshbabu K."/>
            <person name="Batra K."/>
            <person name="Sharma T.R."/>
            <person name="Mohapatra T."/>
            <person name="Singh N.K."/>
            <person name="Messing J."/>
            <person name="Nelson A.B."/>
            <person name="Fuks G."/>
            <person name="Kavchok S."/>
            <person name="Keizer G."/>
            <person name="Linton E."/>
            <person name="Llaca V."/>
            <person name="Song R."/>
            <person name="Tanyolac B."/>
            <person name="Young S."/>
            <person name="Ho-Il K."/>
            <person name="Hahn J.H."/>
            <person name="Sangsakoo G."/>
            <person name="Vanavichit A."/>
            <person name="de Mattos Luiz.A.T."/>
            <person name="Zimmer P.D."/>
            <person name="Malone G."/>
            <person name="Dellagostin O."/>
            <person name="de Oliveira A.C."/>
            <person name="Bevan M."/>
            <person name="Bancroft I."/>
            <person name="Minx P."/>
            <person name="Cordum H."/>
            <person name="Wilson R."/>
            <person name="Cheng Z."/>
            <person name="Jin W."/>
            <person name="Jiang J."/>
            <person name="Leong S.A."/>
            <person name="Iwama H."/>
            <person name="Gojobori T."/>
            <person name="Itoh T."/>
            <person name="Niimura Y."/>
            <person name="Fujii Y."/>
            <person name="Habara T."/>
            <person name="Sakai H."/>
            <person name="Sato Y."/>
            <person name="Wilson G."/>
            <person name="Kumar K."/>
            <person name="McCouch S."/>
            <person name="Juretic N."/>
            <person name="Hoen D."/>
            <person name="Wright S."/>
            <person name="Bruskiewich R."/>
            <person name="Bureau T."/>
            <person name="Miyao A."/>
            <person name="Hirochika H."/>
            <person name="Nishikawa T."/>
            <person name="Kadowaki K."/>
            <person name="Sugiura M."/>
            <person name="Burr B."/>
            <person name="Sasaki T."/>
        </authorList>
    </citation>
    <scope>NUCLEOTIDE SEQUENCE [LARGE SCALE GENOMIC DNA]</scope>
    <source>
        <strain evidence="3">cv. Nipponbare</strain>
    </source>
</reference>
<evidence type="ECO:0000256" key="1">
    <source>
        <dbReference type="SAM" id="MobiDB-lite"/>
    </source>
</evidence>
<feature type="region of interest" description="Disordered" evidence="1">
    <location>
        <begin position="1"/>
        <end position="42"/>
    </location>
</feature>
<reference evidence="3" key="2">
    <citation type="journal article" date="2008" name="Nucleic Acids Res.">
        <title>The rice annotation project database (RAP-DB): 2008 update.</title>
        <authorList>
            <consortium name="The rice annotation project (RAP)"/>
        </authorList>
    </citation>
    <scope>GENOME REANNOTATION</scope>
    <source>
        <strain evidence="3">cv. Nipponbare</strain>
    </source>
</reference>
<feature type="compositionally biased region" description="Basic residues" evidence="1">
    <location>
        <begin position="101"/>
        <end position="112"/>
    </location>
</feature>
<organism evidence="2 3">
    <name type="scientific">Oryza sativa subsp. japonica</name>
    <name type="common">Rice</name>
    <dbReference type="NCBI Taxonomy" id="39947"/>
    <lineage>
        <taxon>Eukaryota</taxon>
        <taxon>Viridiplantae</taxon>
        <taxon>Streptophyta</taxon>
        <taxon>Embryophyta</taxon>
        <taxon>Tracheophyta</taxon>
        <taxon>Spermatophyta</taxon>
        <taxon>Magnoliopsida</taxon>
        <taxon>Liliopsida</taxon>
        <taxon>Poales</taxon>
        <taxon>Poaceae</taxon>
        <taxon>BOP clade</taxon>
        <taxon>Oryzoideae</taxon>
        <taxon>Oryzeae</taxon>
        <taxon>Oryzinae</taxon>
        <taxon>Oryza</taxon>
        <taxon>Oryza sativa</taxon>
    </lineage>
</organism>
<dbReference type="EMBL" id="AP008216">
    <property type="protein sequence ID" value="BAF26993.1"/>
    <property type="molecule type" value="Genomic_DNA"/>
</dbReference>
<dbReference type="KEGG" id="dosa:Os10g0519500"/>
<protein>
    <submittedName>
        <fullName evidence="2">Os10g0519500 protein</fullName>
    </submittedName>
</protein>
<sequence>MDPRAREVGGDGGGGFPHARAATRRAAPLAREAGSDGGGGYQCTRAATRRAGTAAAALRMREAGNDGGGGSPRTWAAMRQAGTAAAAPCAREAGGDGSPHARGRRRRWRTTRKATATPPLPWSYAIWAKREMVGVVGPMVGQPK</sequence>
<gene>
    <name evidence="2" type="ordered locus">Os10g0519500</name>
</gene>
<dbReference type="AlphaFoldDB" id="Q0IWC2"/>
<accession>Q0IWC2</accession>
<evidence type="ECO:0000313" key="2">
    <source>
        <dbReference type="EMBL" id="BAF26993.1"/>
    </source>
</evidence>
<dbReference type="OMA" id="IWAKREM"/>